<name>A0ACB7ZC51_9ERIC</name>
<evidence type="ECO:0000313" key="2">
    <source>
        <dbReference type="Proteomes" id="UP000828048"/>
    </source>
</evidence>
<dbReference type="EMBL" id="CM037162">
    <property type="protein sequence ID" value="KAH7862617.1"/>
    <property type="molecule type" value="Genomic_DNA"/>
</dbReference>
<accession>A0ACB7ZC51</accession>
<keyword evidence="2" id="KW-1185">Reference proteome</keyword>
<gene>
    <name evidence="1" type="ORF">Vadar_007273</name>
</gene>
<dbReference type="Proteomes" id="UP000828048">
    <property type="component" value="Chromosome 12"/>
</dbReference>
<sequence length="294" mass="34742">MDEPDLGSDYYDPDTESDELDEEEVLLFEMETPSTNRLVIPFELAETHFPLLATEEQPNEEQVETLQFKLPKKETLQFTDSQNHEWYMEIQYYRDERGFMILTGWPEFSTQHNLKPMDLIRIYKPAPRLHTHHFLIKVEKREQRMDPPEFKDENLLFRIKLDQSDIDFNRVFLAGDDVMRNFPEVEMQRYSGEKKIMRFTDAKCKDWYMNIIRYNEKNYMVMEGWDEFAKERGLEAGDLIRFYKHVYPCHSKHYLIRIAKKRVRDGPLPGQPGGGSGAGSSSQSYKGKEIAGGD</sequence>
<proteinExistence type="predicted"/>
<protein>
    <submittedName>
        <fullName evidence="1">Uncharacterized protein</fullName>
    </submittedName>
</protein>
<comment type="caution">
    <text evidence="1">The sequence shown here is derived from an EMBL/GenBank/DDBJ whole genome shotgun (WGS) entry which is preliminary data.</text>
</comment>
<organism evidence="1 2">
    <name type="scientific">Vaccinium darrowii</name>
    <dbReference type="NCBI Taxonomy" id="229202"/>
    <lineage>
        <taxon>Eukaryota</taxon>
        <taxon>Viridiplantae</taxon>
        <taxon>Streptophyta</taxon>
        <taxon>Embryophyta</taxon>
        <taxon>Tracheophyta</taxon>
        <taxon>Spermatophyta</taxon>
        <taxon>Magnoliopsida</taxon>
        <taxon>eudicotyledons</taxon>
        <taxon>Gunneridae</taxon>
        <taxon>Pentapetalae</taxon>
        <taxon>asterids</taxon>
        <taxon>Ericales</taxon>
        <taxon>Ericaceae</taxon>
        <taxon>Vaccinioideae</taxon>
        <taxon>Vaccinieae</taxon>
        <taxon>Vaccinium</taxon>
    </lineage>
</organism>
<reference evidence="1 2" key="1">
    <citation type="journal article" date="2021" name="Hortic Res">
        <title>High-quality reference genome and annotation aids understanding of berry development for evergreen blueberry (Vaccinium darrowii).</title>
        <authorList>
            <person name="Yu J."/>
            <person name="Hulse-Kemp A.M."/>
            <person name="Babiker E."/>
            <person name="Staton M."/>
        </authorList>
    </citation>
    <scope>NUCLEOTIDE SEQUENCE [LARGE SCALE GENOMIC DNA]</scope>
    <source>
        <strain evidence="2">cv. NJ 8807/NJ 8810</strain>
        <tissue evidence="1">Young leaf</tissue>
    </source>
</reference>
<evidence type="ECO:0000313" key="1">
    <source>
        <dbReference type="EMBL" id="KAH7862617.1"/>
    </source>
</evidence>